<protein>
    <submittedName>
        <fullName evidence="1">Uncharacterized protein</fullName>
    </submittedName>
</protein>
<dbReference type="HOGENOM" id="CLU_2615744_0_0_9"/>
<dbReference type="AlphaFoldDB" id="G8M0H2"/>
<accession>G8M0H2</accession>
<organism evidence="1 2">
    <name type="scientific">Acetivibrio clariflavus (strain DSM 19732 / NBRC 101661 / EBR45)</name>
    <name type="common">Clostridium clariflavum</name>
    <dbReference type="NCBI Taxonomy" id="720554"/>
    <lineage>
        <taxon>Bacteria</taxon>
        <taxon>Bacillati</taxon>
        <taxon>Bacillota</taxon>
        <taxon>Clostridia</taxon>
        <taxon>Eubacteriales</taxon>
        <taxon>Oscillospiraceae</taxon>
        <taxon>Acetivibrio</taxon>
    </lineage>
</organism>
<dbReference type="KEGG" id="ccl:Clocl_1366"/>
<sequence>MPFKVISILVIQTKLYCEFEVVGFLCLNRILSHIIAKIKHMFEIAKFVVSAVKFCMWNIDNNSKRVNDIKRFVTNEFI</sequence>
<evidence type="ECO:0000313" key="2">
    <source>
        <dbReference type="Proteomes" id="UP000005435"/>
    </source>
</evidence>
<evidence type="ECO:0000313" key="1">
    <source>
        <dbReference type="EMBL" id="AEV68017.1"/>
    </source>
</evidence>
<proteinExistence type="predicted"/>
<name>G8M0H2_ACECE</name>
<gene>
    <name evidence="1" type="ordered locus">Clocl_1366</name>
</gene>
<reference evidence="2" key="1">
    <citation type="submission" date="2011-12" db="EMBL/GenBank/DDBJ databases">
        <title>Complete sequence of Clostridium clariflavum DSM 19732.</title>
        <authorList>
            <consortium name="US DOE Joint Genome Institute"/>
            <person name="Lucas S."/>
            <person name="Han J."/>
            <person name="Lapidus A."/>
            <person name="Cheng J.-F."/>
            <person name="Goodwin L."/>
            <person name="Pitluck S."/>
            <person name="Peters L."/>
            <person name="Teshima H."/>
            <person name="Detter J.C."/>
            <person name="Han C."/>
            <person name="Tapia R."/>
            <person name="Land M."/>
            <person name="Hauser L."/>
            <person name="Kyrpides N."/>
            <person name="Ivanova N."/>
            <person name="Pagani I."/>
            <person name="Kitzmiller T."/>
            <person name="Lynd L."/>
            <person name="Izquierdo J."/>
            <person name="Woyke T."/>
        </authorList>
    </citation>
    <scope>NUCLEOTIDE SEQUENCE [LARGE SCALE GENOMIC DNA]</scope>
    <source>
        <strain evidence="2">DSM 19732 / NBRC 101661 / EBR45</strain>
    </source>
</reference>
<dbReference type="Proteomes" id="UP000005435">
    <property type="component" value="Chromosome"/>
</dbReference>
<reference evidence="1 2" key="2">
    <citation type="journal article" date="2012" name="Stand. Genomic Sci.">
        <title>Complete Genome Sequence of Clostridium clariflavum DSM 19732.</title>
        <authorList>
            <person name="Izquierdo J.A."/>
            <person name="Goodwin L."/>
            <person name="Davenport K.W."/>
            <person name="Teshima H."/>
            <person name="Bruce D."/>
            <person name="Detter C."/>
            <person name="Tapia R."/>
            <person name="Han S."/>
            <person name="Land M."/>
            <person name="Hauser L."/>
            <person name="Jeffries C.D."/>
            <person name="Han J."/>
            <person name="Pitluck S."/>
            <person name="Nolan M."/>
            <person name="Chen A."/>
            <person name="Huntemann M."/>
            <person name="Mavromatis K."/>
            <person name="Mikhailova N."/>
            <person name="Liolios K."/>
            <person name="Woyke T."/>
            <person name="Lynd L.R."/>
        </authorList>
    </citation>
    <scope>NUCLEOTIDE SEQUENCE [LARGE SCALE GENOMIC DNA]</scope>
    <source>
        <strain evidence="2">DSM 19732 / NBRC 101661 / EBR45</strain>
    </source>
</reference>
<dbReference type="EMBL" id="CP003065">
    <property type="protein sequence ID" value="AEV68017.1"/>
    <property type="molecule type" value="Genomic_DNA"/>
</dbReference>
<keyword evidence="2" id="KW-1185">Reference proteome</keyword>